<sequence length="111" mass="12665">MEPIIEYVKFLATFQNSNKKSSNVALHSQNTDIISLINTEPKQITVKQELHWPQNPMQQSGELLDPRDEMDVDLTPKEVSVDIILEEGDSKNITKNQRKLYSQIVTGPKES</sequence>
<organism evidence="1 2">
    <name type="scientific">Gigaspora margarita</name>
    <dbReference type="NCBI Taxonomy" id="4874"/>
    <lineage>
        <taxon>Eukaryota</taxon>
        <taxon>Fungi</taxon>
        <taxon>Fungi incertae sedis</taxon>
        <taxon>Mucoromycota</taxon>
        <taxon>Glomeromycotina</taxon>
        <taxon>Glomeromycetes</taxon>
        <taxon>Diversisporales</taxon>
        <taxon>Gigasporaceae</taxon>
        <taxon>Gigaspora</taxon>
    </lineage>
</organism>
<reference evidence="1 2" key="1">
    <citation type="submission" date="2021-06" db="EMBL/GenBank/DDBJ databases">
        <authorList>
            <person name="Kallberg Y."/>
            <person name="Tangrot J."/>
            <person name="Rosling A."/>
        </authorList>
    </citation>
    <scope>NUCLEOTIDE SEQUENCE [LARGE SCALE GENOMIC DNA]</scope>
    <source>
        <strain evidence="1 2">120-4 pot B 10/14</strain>
    </source>
</reference>
<keyword evidence="2" id="KW-1185">Reference proteome</keyword>
<dbReference type="EMBL" id="CAJVQB010019247">
    <property type="protein sequence ID" value="CAG8790469.1"/>
    <property type="molecule type" value="Genomic_DNA"/>
</dbReference>
<protein>
    <submittedName>
        <fullName evidence="1">13490_t:CDS:1</fullName>
    </submittedName>
</protein>
<proteinExistence type="predicted"/>
<gene>
    <name evidence="1" type="ORF">GMARGA_LOCUS21148</name>
</gene>
<evidence type="ECO:0000313" key="1">
    <source>
        <dbReference type="EMBL" id="CAG8790469.1"/>
    </source>
</evidence>
<comment type="caution">
    <text evidence="1">The sequence shown here is derived from an EMBL/GenBank/DDBJ whole genome shotgun (WGS) entry which is preliminary data.</text>
</comment>
<dbReference type="Proteomes" id="UP000789901">
    <property type="component" value="Unassembled WGS sequence"/>
</dbReference>
<accession>A0ABN7VPH8</accession>
<evidence type="ECO:0000313" key="2">
    <source>
        <dbReference type="Proteomes" id="UP000789901"/>
    </source>
</evidence>
<name>A0ABN7VPH8_GIGMA</name>